<dbReference type="Gene3D" id="3.30.160.20">
    <property type="match status" value="1"/>
</dbReference>
<dbReference type="GO" id="GO:0019843">
    <property type="term" value="F:rRNA binding"/>
    <property type="evidence" value="ECO:0007669"/>
    <property type="project" value="UniProtKB-UniRule"/>
</dbReference>
<sequence length="171" mass="18214">MRGSDLSTEEKQLSDKVVHIGRVTKVVKGGRIFKFTALVVVGDHNGNVGIGHGKAREVPDAIRKAMDNAKKNMVSIPVAKGSIPHEIIGKFGASEIVMKPAAPGTGIIAGGAVRSLFELAGIHNILAKSVRSRNPYNSLYAAMNGFKNMRTIDQVASARGLEISDIVKNDK</sequence>
<comment type="function">
    <text evidence="8">With S4 and S12 plays an important role in translational accuracy.</text>
</comment>
<keyword evidence="4 8" id="KW-0694">RNA-binding</keyword>
<dbReference type="PROSITE" id="PS00585">
    <property type="entry name" value="RIBOSOMAL_S5"/>
    <property type="match status" value="1"/>
</dbReference>
<evidence type="ECO:0000256" key="5">
    <source>
        <dbReference type="ARBA" id="ARBA00022980"/>
    </source>
</evidence>
<dbReference type="NCBIfam" id="TIGR01021">
    <property type="entry name" value="rpsE_bact"/>
    <property type="match status" value="1"/>
</dbReference>
<dbReference type="GO" id="GO:0015935">
    <property type="term" value="C:small ribosomal subunit"/>
    <property type="evidence" value="ECO:0007669"/>
    <property type="project" value="InterPro"/>
</dbReference>
<dbReference type="PANTHER" id="PTHR48277:SF1">
    <property type="entry name" value="MITOCHONDRIAL RIBOSOMAL PROTEIN S5"/>
    <property type="match status" value="1"/>
</dbReference>
<evidence type="ECO:0000256" key="8">
    <source>
        <dbReference type="HAMAP-Rule" id="MF_01307"/>
    </source>
</evidence>
<reference evidence="11" key="2">
    <citation type="submission" date="2021-04" db="EMBL/GenBank/DDBJ databases">
        <authorList>
            <person name="Gilroy R."/>
        </authorList>
    </citation>
    <scope>NUCLEOTIDE SEQUENCE</scope>
    <source>
        <strain evidence="11">ChiW4-1371</strain>
    </source>
</reference>
<dbReference type="InterPro" id="IPR014721">
    <property type="entry name" value="Ribsml_uS5_D2-typ_fold_subgr"/>
</dbReference>
<dbReference type="InterPro" id="IPR000851">
    <property type="entry name" value="Ribosomal_uS5"/>
</dbReference>
<dbReference type="GO" id="GO:0006412">
    <property type="term" value="P:translation"/>
    <property type="evidence" value="ECO:0007669"/>
    <property type="project" value="UniProtKB-UniRule"/>
</dbReference>
<dbReference type="FunFam" id="3.30.230.10:FF:000002">
    <property type="entry name" value="30S ribosomal protein S5"/>
    <property type="match status" value="1"/>
</dbReference>
<dbReference type="PROSITE" id="PS50881">
    <property type="entry name" value="S5_DSRBD"/>
    <property type="match status" value="1"/>
</dbReference>
<keyword evidence="5 8" id="KW-0689">Ribosomal protein</keyword>
<dbReference type="InterPro" id="IPR005324">
    <property type="entry name" value="Ribosomal_uS5_C"/>
</dbReference>
<dbReference type="AlphaFoldDB" id="A0A9D2GU17"/>
<reference evidence="11" key="1">
    <citation type="journal article" date="2021" name="PeerJ">
        <title>Extensive microbial diversity within the chicken gut microbiome revealed by metagenomics and culture.</title>
        <authorList>
            <person name="Gilroy R."/>
            <person name="Ravi A."/>
            <person name="Getino M."/>
            <person name="Pursley I."/>
            <person name="Horton D.L."/>
            <person name="Alikhan N.F."/>
            <person name="Baker D."/>
            <person name="Gharbi K."/>
            <person name="Hall N."/>
            <person name="Watson M."/>
            <person name="Adriaenssens E.M."/>
            <person name="Foster-Nyarko E."/>
            <person name="Jarju S."/>
            <person name="Secka A."/>
            <person name="Antonio M."/>
            <person name="Oren A."/>
            <person name="Chaudhuri R.R."/>
            <person name="La Ragione R."/>
            <person name="Hildebrand F."/>
            <person name="Pallen M.J."/>
        </authorList>
    </citation>
    <scope>NUCLEOTIDE SEQUENCE</scope>
    <source>
        <strain evidence="11">ChiW4-1371</strain>
    </source>
</reference>
<organism evidence="11 12">
    <name type="scientific">Candidatus Mucispirillum faecigallinarum</name>
    <dbReference type="NCBI Taxonomy" id="2838699"/>
    <lineage>
        <taxon>Bacteria</taxon>
        <taxon>Pseudomonadati</taxon>
        <taxon>Deferribacterota</taxon>
        <taxon>Deferribacteres</taxon>
        <taxon>Deferribacterales</taxon>
        <taxon>Mucispirillaceae</taxon>
        <taxon>Mucispirillum</taxon>
    </lineage>
</organism>
<comment type="subunit">
    <text evidence="8">Part of the 30S ribosomal subunit. Contacts proteins S4 and S8.</text>
</comment>
<evidence type="ECO:0000313" key="11">
    <source>
        <dbReference type="EMBL" id="HIZ89221.1"/>
    </source>
</evidence>
<evidence type="ECO:0000256" key="2">
    <source>
        <dbReference type="ARBA" id="ARBA00008945"/>
    </source>
</evidence>
<keyword evidence="3 8" id="KW-0699">rRNA-binding</keyword>
<dbReference type="GO" id="GO:0005737">
    <property type="term" value="C:cytoplasm"/>
    <property type="evidence" value="ECO:0007669"/>
    <property type="project" value="UniProtKB-ARBA"/>
</dbReference>
<evidence type="ECO:0000256" key="1">
    <source>
        <dbReference type="ARBA" id="ARBA00003093"/>
    </source>
</evidence>
<comment type="function">
    <text evidence="1 8">Located at the back of the 30S subunit body where it stabilizes the conformation of the head with respect to the body.</text>
</comment>
<keyword evidence="6 8" id="KW-0687">Ribonucleoprotein</keyword>
<gene>
    <name evidence="8 11" type="primary">rpsE</name>
    <name evidence="11" type="ORF">H9804_04690</name>
</gene>
<dbReference type="Pfam" id="PF03719">
    <property type="entry name" value="Ribosomal_S5_C"/>
    <property type="match status" value="1"/>
</dbReference>
<dbReference type="SUPFAM" id="SSF54211">
    <property type="entry name" value="Ribosomal protein S5 domain 2-like"/>
    <property type="match status" value="1"/>
</dbReference>
<evidence type="ECO:0000313" key="12">
    <source>
        <dbReference type="Proteomes" id="UP000824176"/>
    </source>
</evidence>
<accession>A0A9D2GU17</accession>
<protein>
    <recommendedName>
        <fullName evidence="7 8">Small ribosomal subunit protein uS5</fullName>
    </recommendedName>
</protein>
<dbReference type="InterPro" id="IPR005712">
    <property type="entry name" value="Ribosomal_uS5_bac-type"/>
</dbReference>
<dbReference type="Gene3D" id="3.30.230.10">
    <property type="match status" value="1"/>
</dbReference>
<comment type="domain">
    <text evidence="8">The N-terminal domain interacts with the head of the 30S subunit; the C-terminal domain interacts with the body and contacts protein S4. The interaction surface between S4 and S5 is involved in control of translational fidelity.</text>
</comment>
<name>A0A9D2GU17_9BACT</name>
<evidence type="ECO:0000256" key="4">
    <source>
        <dbReference type="ARBA" id="ARBA00022884"/>
    </source>
</evidence>
<dbReference type="EMBL" id="DXAQ01000073">
    <property type="protein sequence ID" value="HIZ89221.1"/>
    <property type="molecule type" value="Genomic_DNA"/>
</dbReference>
<evidence type="ECO:0000259" key="10">
    <source>
        <dbReference type="PROSITE" id="PS50881"/>
    </source>
</evidence>
<evidence type="ECO:0000256" key="7">
    <source>
        <dbReference type="ARBA" id="ARBA00035255"/>
    </source>
</evidence>
<evidence type="ECO:0000256" key="3">
    <source>
        <dbReference type="ARBA" id="ARBA00022730"/>
    </source>
</evidence>
<dbReference type="Proteomes" id="UP000824176">
    <property type="component" value="Unassembled WGS sequence"/>
</dbReference>
<dbReference type="Pfam" id="PF00333">
    <property type="entry name" value="Ribosomal_S5"/>
    <property type="match status" value="1"/>
</dbReference>
<feature type="domain" description="S5 DRBM" evidence="10">
    <location>
        <begin position="13"/>
        <end position="76"/>
    </location>
</feature>
<dbReference type="GO" id="GO:0042254">
    <property type="term" value="P:ribosome biogenesis"/>
    <property type="evidence" value="ECO:0007669"/>
    <property type="project" value="UniProtKB-ARBA"/>
</dbReference>
<dbReference type="InterPro" id="IPR020568">
    <property type="entry name" value="Ribosomal_Su5_D2-typ_SF"/>
</dbReference>
<dbReference type="FunFam" id="3.30.160.20:FF:000001">
    <property type="entry name" value="30S ribosomal protein S5"/>
    <property type="match status" value="1"/>
</dbReference>
<dbReference type="SUPFAM" id="SSF54768">
    <property type="entry name" value="dsRNA-binding domain-like"/>
    <property type="match status" value="1"/>
</dbReference>
<dbReference type="HAMAP" id="MF_01307_B">
    <property type="entry name" value="Ribosomal_uS5_B"/>
    <property type="match status" value="1"/>
</dbReference>
<comment type="caution">
    <text evidence="11">The sequence shown here is derived from an EMBL/GenBank/DDBJ whole genome shotgun (WGS) entry which is preliminary data.</text>
</comment>
<dbReference type="PANTHER" id="PTHR48277">
    <property type="entry name" value="MITOCHONDRIAL RIBOSOMAL PROTEIN S5"/>
    <property type="match status" value="1"/>
</dbReference>
<dbReference type="InterPro" id="IPR018192">
    <property type="entry name" value="Ribosomal_uS5_N_CS"/>
</dbReference>
<proteinExistence type="inferred from homology"/>
<evidence type="ECO:0000256" key="6">
    <source>
        <dbReference type="ARBA" id="ARBA00023274"/>
    </source>
</evidence>
<dbReference type="GO" id="GO:0003735">
    <property type="term" value="F:structural constituent of ribosome"/>
    <property type="evidence" value="ECO:0007669"/>
    <property type="project" value="UniProtKB-UniRule"/>
</dbReference>
<dbReference type="InterPro" id="IPR013810">
    <property type="entry name" value="Ribosomal_uS5_N"/>
</dbReference>
<comment type="similarity">
    <text evidence="2 8 9">Belongs to the universal ribosomal protein uS5 family.</text>
</comment>
<evidence type="ECO:0000256" key="9">
    <source>
        <dbReference type="RuleBase" id="RU003823"/>
    </source>
</evidence>